<accession>A0A137PGV6</accession>
<dbReference type="STRING" id="796925.A0A137PGV6"/>
<dbReference type="OrthoDB" id="25503at2759"/>
<evidence type="ECO:0000313" key="2">
    <source>
        <dbReference type="Proteomes" id="UP000070444"/>
    </source>
</evidence>
<sequence>MVNRNQSTPHNITSNWSLRRIHQINTHPISQTSAIQNPLTVPVASASSSVVGEAPEIRRNSFKLPDYLQGTSFADWVAERERSKGDDGKQELYVPTAWSNKDKNGLLDLTKFNMRVTYIGPGKSESDISAIRANYHIPPQC</sequence>
<keyword evidence="2" id="KW-1185">Reference proteome</keyword>
<dbReference type="EMBL" id="KQ964426">
    <property type="protein sequence ID" value="KXN74237.1"/>
    <property type="molecule type" value="Genomic_DNA"/>
</dbReference>
<reference evidence="1 2" key="1">
    <citation type="journal article" date="2015" name="Genome Biol. Evol.">
        <title>Phylogenomic analyses indicate that early fungi evolved digesting cell walls of algal ancestors of land plants.</title>
        <authorList>
            <person name="Chang Y."/>
            <person name="Wang S."/>
            <person name="Sekimoto S."/>
            <person name="Aerts A.L."/>
            <person name="Choi C."/>
            <person name="Clum A."/>
            <person name="LaButti K.M."/>
            <person name="Lindquist E.A."/>
            <person name="Yee Ngan C."/>
            <person name="Ohm R.A."/>
            <person name="Salamov A.A."/>
            <person name="Grigoriev I.V."/>
            <person name="Spatafora J.W."/>
            <person name="Berbee M.L."/>
        </authorList>
    </citation>
    <scope>NUCLEOTIDE SEQUENCE [LARGE SCALE GENOMIC DNA]</scope>
    <source>
        <strain evidence="1 2">NRRL 28638</strain>
    </source>
</reference>
<protein>
    <submittedName>
        <fullName evidence="1">Uncharacterized protein</fullName>
    </submittedName>
</protein>
<organism evidence="1 2">
    <name type="scientific">Conidiobolus coronatus (strain ATCC 28846 / CBS 209.66 / NRRL 28638)</name>
    <name type="common">Delacroixia coronata</name>
    <dbReference type="NCBI Taxonomy" id="796925"/>
    <lineage>
        <taxon>Eukaryota</taxon>
        <taxon>Fungi</taxon>
        <taxon>Fungi incertae sedis</taxon>
        <taxon>Zoopagomycota</taxon>
        <taxon>Entomophthoromycotina</taxon>
        <taxon>Entomophthoromycetes</taxon>
        <taxon>Entomophthorales</taxon>
        <taxon>Ancylistaceae</taxon>
        <taxon>Conidiobolus</taxon>
    </lineage>
</organism>
<gene>
    <name evidence="1" type="ORF">CONCODRAFT_2773</name>
</gene>
<feature type="non-terminal residue" evidence="1">
    <location>
        <position position="141"/>
    </location>
</feature>
<evidence type="ECO:0000313" key="1">
    <source>
        <dbReference type="EMBL" id="KXN74237.1"/>
    </source>
</evidence>
<dbReference type="AlphaFoldDB" id="A0A137PGV6"/>
<name>A0A137PGV6_CONC2</name>
<dbReference type="Gene3D" id="2.60.120.920">
    <property type="match status" value="1"/>
</dbReference>
<dbReference type="Proteomes" id="UP000070444">
    <property type="component" value="Unassembled WGS sequence"/>
</dbReference>
<proteinExistence type="predicted"/>
<dbReference type="InterPro" id="IPR043136">
    <property type="entry name" value="B30.2/SPRY_sf"/>
</dbReference>